<dbReference type="Proteomes" id="UP000236447">
    <property type="component" value="Chromosome"/>
</dbReference>
<accession>A0A135IK14</accession>
<dbReference type="EMBL" id="CP010705">
    <property type="protein sequence ID" value="AUQ95159.1"/>
    <property type="molecule type" value="Genomic_DNA"/>
</dbReference>
<keyword evidence="4" id="KW-1185">Reference proteome</keyword>
<dbReference type="Proteomes" id="UP000236536">
    <property type="component" value="Chromosome"/>
</dbReference>
<dbReference type="RefSeq" id="WP_014879533.1">
    <property type="nucleotide sequence ID" value="NZ_CANLFJ010000001.1"/>
</dbReference>
<reference evidence="3 4" key="2">
    <citation type="journal article" date="2017" name="Genome Biol. Evol.">
        <title>Trajectories and Drivers of Genome Evolution in Surface-Associated Marine Phaeobacter.</title>
        <authorList>
            <person name="Freese H.M."/>
            <person name="Sikorski J."/>
            <person name="Bunk B."/>
            <person name="Scheuner C."/>
            <person name="Meier-Kolthoff J.P."/>
            <person name="Sproer C."/>
            <person name="Gram L."/>
            <person name="Overmann J."/>
        </authorList>
    </citation>
    <scope>NUCLEOTIDE SEQUENCE [LARGE SCALE GENOMIC DNA]</scope>
    <source>
        <strain evidence="1 4">P66</strain>
        <strain evidence="2 3">P88</strain>
    </source>
</reference>
<evidence type="ECO:0000313" key="2">
    <source>
        <dbReference type="EMBL" id="AUQ98405.1"/>
    </source>
</evidence>
<protein>
    <submittedName>
        <fullName evidence="2">Uncharacterized protein</fullName>
    </submittedName>
</protein>
<evidence type="ECO:0000313" key="1">
    <source>
        <dbReference type="EMBL" id="AUQ95159.1"/>
    </source>
</evidence>
<evidence type="ECO:0000313" key="3">
    <source>
        <dbReference type="Proteomes" id="UP000236447"/>
    </source>
</evidence>
<organism evidence="2 3">
    <name type="scientific">Phaeobacter inhibens</name>
    <dbReference type="NCBI Taxonomy" id="221822"/>
    <lineage>
        <taxon>Bacteria</taxon>
        <taxon>Pseudomonadati</taxon>
        <taxon>Pseudomonadota</taxon>
        <taxon>Alphaproteobacteria</taxon>
        <taxon>Rhodobacterales</taxon>
        <taxon>Roseobacteraceae</taxon>
        <taxon>Phaeobacter</taxon>
    </lineage>
</organism>
<proteinExistence type="predicted"/>
<dbReference type="GeneID" id="31846890"/>
<name>A0A135IK14_9RHOB</name>
<sequence>MQHNKISPTEAEHVAKAVEQENERASYEALIDYVVQSARDAQMFCTGESVEAAREHLCQTILS</sequence>
<reference evidence="1 4" key="3">
    <citation type="journal article" date="2017" name="Int. J. Syst. Evol. Microbiol.">
        <title>Adaptation of Surface-Associated Bacteria to the Open Ocean: A Genomically Distinct Subpopulation of Phaeobacter gallaeciensis Colonizes Pacific Mesozooplankton.</title>
        <authorList>
            <person name="Freese H.M."/>
            <person name="Methner A."/>
            <person name="Overmann J."/>
        </authorList>
    </citation>
    <scope>NUCLEOTIDE SEQUENCE [LARGE SCALE GENOMIC DNA]</scope>
    <source>
        <strain evidence="1 4">P66</strain>
    </source>
</reference>
<dbReference type="EMBL" id="CP010725">
    <property type="protein sequence ID" value="AUQ98405.1"/>
    <property type="molecule type" value="Genomic_DNA"/>
</dbReference>
<gene>
    <name evidence="1" type="ORF">PhaeoP66_02387</name>
    <name evidence="2" type="ORF">PhaeoP88_01021</name>
</gene>
<evidence type="ECO:0000313" key="4">
    <source>
        <dbReference type="Proteomes" id="UP000236536"/>
    </source>
</evidence>
<dbReference type="AlphaFoldDB" id="A0A135IK14"/>
<reference evidence="2 3" key="1">
    <citation type="journal article" date="2017" name="Front. Microbiol.">
        <title>Phaeobacter piscinae sp. nov., a species of the Roseobacter group and potential aquaculture probiont.</title>
        <authorList>
            <person name="Sonnenschein E.C."/>
            <person name="Phippen C.B.W."/>
            <person name="Nielsen K.F."/>
            <person name="Mateiu R.V."/>
            <person name="Melchiorsen J."/>
            <person name="Gram L."/>
            <person name="Overmann J."/>
            <person name="Freese H.M."/>
        </authorList>
    </citation>
    <scope>NUCLEOTIDE SEQUENCE [LARGE SCALE GENOMIC DNA]</scope>
    <source>
        <strain evidence="2 3">P88</strain>
    </source>
</reference>